<keyword evidence="4" id="KW-0788">Thiol protease</keyword>
<protein>
    <submittedName>
        <fullName evidence="6">Cell wall-associated hydrolase, NlpC family</fullName>
    </submittedName>
</protein>
<evidence type="ECO:0000256" key="2">
    <source>
        <dbReference type="ARBA" id="ARBA00022670"/>
    </source>
</evidence>
<dbReference type="Gene3D" id="3.90.1720.10">
    <property type="entry name" value="endopeptidase domain like (from Nostoc punctiforme)"/>
    <property type="match status" value="1"/>
</dbReference>
<feature type="non-terminal residue" evidence="6">
    <location>
        <position position="1"/>
    </location>
</feature>
<accession>A0A1M6MYD7</accession>
<reference evidence="6 7" key="1">
    <citation type="submission" date="2016-11" db="EMBL/GenBank/DDBJ databases">
        <authorList>
            <person name="Jaros S."/>
            <person name="Januszkiewicz K."/>
            <person name="Wedrychowicz H."/>
        </authorList>
    </citation>
    <scope>NUCLEOTIDE SEQUENCE [LARGE SCALE GENOMIC DNA]</scope>
    <source>
        <strain evidence="6 7">DSM 21758</strain>
    </source>
</reference>
<dbReference type="GO" id="GO:0008234">
    <property type="term" value="F:cysteine-type peptidase activity"/>
    <property type="evidence" value="ECO:0007669"/>
    <property type="project" value="UniProtKB-KW"/>
</dbReference>
<organism evidence="6 7">
    <name type="scientific">Clostridium cavendishii DSM 21758</name>
    <dbReference type="NCBI Taxonomy" id="1121302"/>
    <lineage>
        <taxon>Bacteria</taxon>
        <taxon>Bacillati</taxon>
        <taxon>Bacillota</taxon>
        <taxon>Clostridia</taxon>
        <taxon>Eubacteriales</taxon>
        <taxon>Clostridiaceae</taxon>
        <taxon>Clostridium</taxon>
    </lineage>
</organism>
<keyword evidence="7" id="KW-1185">Reference proteome</keyword>
<evidence type="ECO:0000256" key="3">
    <source>
        <dbReference type="ARBA" id="ARBA00022801"/>
    </source>
</evidence>
<evidence type="ECO:0000313" key="6">
    <source>
        <dbReference type="EMBL" id="SHJ88531.1"/>
    </source>
</evidence>
<dbReference type="InterPro" id="IPR038765">
    <property type="entry name" value="Papain-like_cys_pep_sf"/>
</dbReference>
<dbReference type="InterPro" id="IPR051794">
    <property type="entry name" value="PG_Endopeptidase_C40"/>
</dbReference>
<comment type="similarity">
    <text evidence="1">Belongs to the peptidase C40 family.</text>
</comment>
<name>A0A1M6MYD7_9CLOT</name>
<dbReference type="Pfam" id="PF00877">
    <property type="entry name" value="NLPC_P60"/>
    <property type="match status" value="1"/>
</dbReference>
<keyword evidence="2" id="KW-0645">Protease</keyword>
<evidence type="ECO:0000259" key="5">
    <source>
        <dbReference type="PROSITE" id="PS51935"/>
    </source>
</evidence>
<dbReference type="Proteomes" id="UP000184310">
    <property type="component" value="Unassembled WGS sequence"/>
</dbReference>
<dbReference type="PROSITE" id="PS51935">
    <property type="entry name" value="NLPC_P60"/>
    <property type="match status" value="1"/>
</dbReference>
<dbReference type="GO" id="GO:0006508">
    <property type="term" value="P:proteolysis"/>
    <property type="evidence" value="ECO:0007669"/>
    <property type="project" value="UniProtKB-KW"/>
</dbReference>
<evidence type="ECO:0000256" key="4">
    <source>
        <dbReference type="ARBA" id="ARBA00022807"/>
    </source>
</evidence>
<dbReference type="PANTHER" id="PTHR47359">
    <property type="entry name" value="PEPTIDOGLYCAN DL-ENDOPEPTIDASE CWLO"/>
    <property type="match status" value="1"/>
</dbReference>
<dbReference type="PANTHER" id="PTHR47359:SF3">
    <property type="entry name" value="NLP_P60 DOMAIN-CONTAINING PROTEIN-RELATED"/>
    <property type="match status" value="1"/>
</dbReference>
<proteinExistence type="inferred from homology"/>
<dbReference type="RefSeq" id="WP_143152498.1">
    <property type="nucleotide sequence ID" value="NZ_FQZB01000011.1"/>
</dbReference>
<evidence type="ECO:0000313" key="7">
    <source>
        <dbReference type="Proteomes" id="UP000184310"/>
    </source>
</evidence>
<dbReference type="STRING" id="1121302.SAMN02745163_02811"/>
<sequence length="243" mass="27025">IVMFYDYGNAKTSAWTLINNNDTYSTKESWVAPSFDANAITGRVASTRYKGKQKDKIIAMYDYGNYKPAAMSWEQSSGNNLVAKRELDFGSYDATRITGRFVIGKFDGSTTRVAAMYDGTYVNPNLDERQKIITYAEQFLGRPYVWGGHGPDSFDCAGFTAYVFSHFGYGVSGNTYEQINQGTPISFNELQPGDLVFERGTASRPEHVGIYYGKGQIIHAANPRDGVKIGPISDYVAARRIIK</sequence>
<dbReference type="SUPFAM" id="SSF54001">
    <property type="entry name" value="Cysteine proteinases"/>
    <property type="match status" value="1"/>
</dbReference>
<evidence type="ECO:0000256" key="1">
    <source>
        <dbReference type="ARBA" id="ARBA00007074"/>
    </source>
</evidence>
<dbReference type="InterPro" id="IPR000064">
    <property type="entry name" value="NLP_P60_dom"/>
</dbReference>
<dbReference type="AlphaFoldDB" id="A0A1M6MYD7"/>
<dbReference type="EMBL" id="FQZB01000011">
    <property type="protein sequence ID" value="SHJ88531.1"/>
    <property type="molecule type" value="Genomic_DNA"/>
</dbReference>
<gene>
    <name evidence="6" type="ORF">SAMN02745163_02811</name>
</gene>
<keyword evidence="3 6" id="KW-0378">Hydrolase</keyword>
<feature type="domain" description="NlpC/P60" evidence="5">
    <location>
        <begin position="126"/>
        <end position="243"/>
    </location>
</feature>